<dbReference type="PROSITE" id="PS51387">
    <property type="entry name" value="FAD_PCMH"/>
    <property type="match status" value="1"/>
</dbReference>
<dbReference type="AlphaFoldDB" id="A0AAD9TX88"/>
<evidence type="ECO:0000313" key="3">
    <source>
        <dbReference type="Proteomes" id="UP001280121"/>
    </source>
</evidence>
<dbReference type="Proteomes" id="UP001280121">
    <property type="component" value="Unassembled WGS sequence"/>
</dbReference>
<dbReference type="SUPFAM" id="SSF56176">
    <property type="entry name" value="FAD-binding/transporter-associated domain-like"/>
    <property type="match status" value="1"/>
</dbReference>
<dbReference type="Pfam" id="PF01565">
    <property type="entry name" value="FAD_binding_4"/>
    <property type="match status" value="1"/>
</dbReference>
<dbReference type="GO" id="GO:0071949">
    <property type="term" value="F:FAD binding"/>
    <property type="evidence" value="ECO:0007669"/>
    <property type="project" value="InterPro"/>
</dbReference>
<keyword evidence="3" id="KW-1185">Reference proteome</keyword>
<dbReference type="PANTHER" id="PTHR32448">
    <property type="entry name" value="OS08G0158400 PROTEIN"/>
    <property type="match status" value="1"/>
</dbReference>
<reference evidence="2" key="1">
    <citation type="journal article" date="2023" name="Plant J.">
        <title>Genome sequences and population genomics provide insights into the demographic history, inbreeding, and mutation load of two 'living fossil' tree species of Dipteronia.</title>
        <authorList>
            <person name="Feng Y."/>
            <person name="Comes H.P."/>
            <person name="Chen J."/>
            <person name="Zhu S."/>
            <person name="Lu R."/>
            <person name="Zhang X."/>
            <person name="Li P."/>
            <person name="Qiu J."/>
            <person name="Olsen K.M."/>
            <person name="Qiu Y."/>
        </authorList>
    </citation>
    <scope>NUCLEOTIDE SEQUENCE</scope>
    <source>
        <strain evidence="2">KIB01</strain>
    </source>
</reference>
<comment type="caution">
    <text evidence="2">The sequence shown here is derived from an EMBL/GenBank/DDBJ whole genome shotgun (WGS) entry which is preliminary data.</text>
</comment>
<dbReference type="InterPro" id="IPR016169">
    <property type="entry name" value="FAD-bd_PCMH_sub2"/>
</dbReference>
<sequence>MFNLRSIDIDTAHQTVWVQSGSTFGELYYKISNTSKFLGFPAGVCTILGVGRHFSGGGYGNLMRKYGLSVDNVVDAQIVDVQGIILDRKSIGEDLFWAIRGGGRAKFGVILSWKIKLVLIPEYVTLEQ</sequence>
<dbReference type="Gene3D" id="3.30.465.10">
    <property type="match status" value="1"/>
</dbReference>
<feature type="domain" description="FAD-binding PCMH-type" evidence="1">
    <location>
        <begin position="1"/>
        <end position="120"/>
    </location>
</feature>
<accession>A0AAD9TX88</accession>
<dbReference type="EMBL" id="JANJYI010000006">
    <property type="protein sequence ID" value="KAK2643959.1"/>
    <property type="molecule type" value="Genomic_DNA"/>
</dbReference>
<protein>
    <recommendedName>
        <fullName evidence="1">FAD-binding PCMH-type domain-containing protein</fullName>
    </recommendedName>
</protein>
<dbReference type="InterPro" id="IPR036318">
    <property type="entry name" value="FAD-bd_PCMH-like_sf"/>
</dbReference>
<dbReference type="InterPro" id="IPR016166">
    <property type="entry name" value="FAD-bd_PCMH"/>
</dbReference>
<dbReference type="InterPro" id="IPR006094">
    <property type="entry name" value="Oxid_FAD_bind_N"/>
</dbReference>
<evidence type="ECO:0000259" key="1">
    <source>
        <dbReference type="PROSITE" id="PS51387"/>
    </source>
</evidence>
<evidence type="ECO:0000313" key="2">
    <source>
        <dbReference type="EMBL" id="KAK2643959.1"/>
    </source>
</evidence>
<proteinExistence type="predicted"/>
<name>A0AAD9TX88_9ROSI</name>
<organism evidence="2 3">
    <name type="scientific">Dipteronia dyeriana</name>
    <dbReference type="NCBI Taxonomy" id="168575"/>
    <lineage>
        <taxon>Eukaryota</taxon>
        <taxon>Viridiplantae</taxon>
        <taxon>Streptophyta</taxon>
        <taxon>Embryophyta</taxon>
        <taxon>Tracheophyta</taxon>
        <taxon>Spermatophyta</taxon>
        <taxon>Magnoliopsida</taxon>
        <taxon>eudicotyledons</taxon>
        <taxon>Gunneridae</taxon>
        <taxon>Pentapetalae</taxon>
        <taxon>rosids</taxon>
        <taxon>malvids</taxon>
        <taxon>Sapindales</taxon>
        <taxon>Sapindaceae</taxon>
        <taxon>Hippocastanoideae</taxon>
        <taxon>Acereae</taxon>
        <taxon>Dipteronia</taxon>
    </lineage>
</organism>
<gene>
    <name evidence="2" type="ORF">Ddye_019154</name>
</gene>